<comment type="similarity">
    <text evidence="1 3">Belongs to the short-chain dehydrogenases/reductases (SDR) family.</text>
</comment>
<evidence type="ECO:0000256" key="2">
    <source>
        <dbReference type="ARBA" id="ARBA00023002"/>
    </source>
</evidence>
<gene>
    <name evidence="5" type="ORF">IV64_GL002677</name>
</gene>
<dbReference type="EMBL" id="JQCL01000057">
    <property type="protein sequence ID" value="KRO10981.1"/>
    <property type="molecule type" value="Genomic_DNA"/>
</dbReference>
<dbReference type="CDD" id="cd05374">
    <property type="entry name" value="17beta-HSD-like_SDR_c"/>
    <property type="match status" value="1"/>
</dbReference>
<dbReference type="Pfam" id="PF00106">
    <property type="entry name" value="adh_short"/>
    <property type="match status" value="1"/>
</dbReference>
<dbReference type="PRINTS" id="PR00080">
    <property type="entry name" value="SDRFAMILY"/>
</dbReference>
<evidence type="ECO:0000313" key="5">
    <source>
        <dbReference type="EMBL" id="KRO10981.1"/>
    </source>
</evidence>
<dbReference type="PATRIC" id="fig|942150.3.peg.2789"/>
<feature type="region of interest" description="Disordered" evidence="4">
    <location>
        <begin position="290"/>
        <end position="309"/>
    </location>
</feature>
<keyword evidence="2" id="KW-0560">Oxidoreductase</keyword>
<dbReference type="GO" id="GO:0016491">
    <property type="term" value="F:oxidoreductase activity"/>
    <property type="evidence" value="ECO:0007669"/>
    <property type="project" value="UniProtKB-KW"/>
</dbReference>
<keyword evidence="6" id="KW-1185">Reference proteome</keyword>
<evidence type="ECO:0000256" key="3">
    <source>
        <dbReference type="RuleBase" id="RU000363"/>
    </source>
</evidence>
<dbReference type="PRINTS" id="PR00081">
    <property type="entry name" value="GDHRDH"/>
</dbReference>
<reference evidence="5 6" key="1">
    <citation type="journal article" date="2015" name="Genome Announc.">
        <title>Expanding the biotechnology potential of lactobacilli through comparative genomics of 213 strains and associated genera.</title>
        <authorList>
            <person name="Sun Z."/>
            <person name="Harris H.M."/>
            <person name="McCann A."/>
            <person name="Guo C."/>
            <person name="Argimon S."/>
            <person name="Zhang W."/>
            <person name="Yang X."/>
            <person name="Jeffery I.B."/>
            <person name="Cooney J.C."/>
            <person name="Kagawa T.F."/>
            <person name="Liu W."/>
            <person name="Song Y."/>
            <person name="Salvetti E."/>
            <person name="Wrobel A."/>
            <person name="Rasinkangas P."/>
            <person name="Parkhill J."/>
            <person name="Rea M.C."/>
            <person name="O'Sullivan O."/>
            <person name="Ritari J."/>
            <person name="Douillard F.P."/>
            <person name="Paul Ross R."/>
            <person name="Yang R."/>
            <person name="Briner A.E."/>
            <person name="Felis G.E."/>
            <person name="de Vos W.M."/>
            <person name="Barrangou R."/>
            <person name="Klaenhammer T.R."/>
            <person name="Caufield P.W."/>
            <person name="Cui Y."/>
            <person name="Zhang H."/>
            <person name="O'Toole P.W."/>
        </authorList>
    </citation>
    <scope>NUCLEOTIDE SEQUENCE [LARGE SCALE GENOMIC DNA]</scope>
    <source>
        <strain evidence="5 6">LMG 26013</strain>
    </source>
</reference>
<dbReference type="Gene3D" id="3.40.50.720">
    <property type="entry name" value="NAD(P)-binding Rossmann-like Domain"/>
    <property type="match status" value="1"/>
</dbReference>
<dbReference type="STRING" id="942150.IV64_GL002677"/>
<dbReference type="PANTHER" id="PTHR44169:SF6">
    <property type="entry name" value="NADPH-DEPENDENT 1-ACYLDIHYDROXYACETONE PHOSPHATE REDUCTASE"/>
    <property type="match status" value="1"/>
</dbReference>
<dbReference type="NCBIfam" id="NF004826">
    <property type="entry name" value="PRK06182.1"/>
    <property type="match status" value="1"/>
</dbReference>
<dbReference type="InterPro" id="IPR036291">
    <property type="entry name" value="NAD(P)-bd_dom_sf"/>
</dbReference>
<organism evidence="5 6">
    <name type="scientific">Lactiplantibacillus xiangfangensis</name>
    <dbReference type="NCBI Taxonomy" id="942150"/>
    <lineage>
        <taxon>Bacteria</taxon>
        <taxon>Bacillati</taxon>
        <taxon>Bacillota</taxon>
        <taxon>Bacilli</taxon>
        <taxon>Lactobacillales</taxon>
        <taxon>Lactobacillaceae</taxon>
        <taxon>Lactiplantibacillus</taxon>
    </lineage>
</organism>
<evidence type="ECO:0000256" key="4">
    <source>
        <dbReference type="SAM" id="MobiDB-lite"/>
    </source>
</evidence>
<comment type="caution">
    <text evidence="5">The sequence shown here is derived from an EMBL/GenBank/DDBJ whole genome shotgun (WGS) entry which is preliminary data.</text>
</comment>
<feature type="compositionally biased region" description="Basic residues" evidence="4">
    <location>
        <begin position="294"/>
        <end position="303"/>
    </location>
</feature>
<sequence>MEEPSMNQPRVILITGASSGIGKATALKLQAQGNIVYGAARRIEKMTDLAAAGVHVLKIDVTDEATLVAAVKTIQVEQGRLDVLINNAGYGSYGALEDVPLSEGEYQFKVNVFGVMRLTQLVLPIMRAQHRGRIINTSSIGGKIYQPLSAWYMGTKHAIEGMSDSLRMEVAPFGIDVILIEPGGIKTEWAGIAEKKLLEVSGDTAYGQQAVKVGAMLSLFDQFASNPGVIAKLMARAVNDVKPKTRYHAGMASGLSLTARKWLTDRQFDRAMNQSVNGAAKLAKIIGRSDRRVGSRHYRHRTKGTPEQD</sequence>
<dbReference type="SUPFAM" id="SSF51735">
    <property type="entry name" value="NAD(P)-binding Rossmann-fold domains"/>
    <property type="match status" value="1"/>
</dbReference>
<dbReference type="InterPro" id="IPR002347">
    <property type="entry name" value="SDR_fam"/>
</dbReference>
<dbReference type="Proteomes" id="UP000051783">
    <property type="component" value="Unassembled WGS sequence"/>
</dbReference>
<protein>
    <submittedName>
        <fullName evidence="5">Short chain dehydrogenase reductase family oxidoreductase</fullName>
    </submittedName>
</protein>
<evidence type="ECO:0000313" key="6">
    <source>
        <dbReference type="Proteomes" id="UP000051783"/>
    </source>
</evidence>
<evidence type="ECO:0000256" key="1">
    <source>
        <dbReference type="ARBA" id="ARBA00006484"/>
    </source>
</evidence>
<accession>A0A0R2MB36</accession>
<name>A0A0R2MB36_9LACO</name>
<dbReference type="PANTHER" id="PTHR44169">
    <property type="entry name" value="NADPH-DEPENDENT 1-ACYLDIHYDROXYACETONE PHOSPHATE REDUCTASE"/>
    <property type="match status" value="1"/>
</dbReference>
<dbReference type="AlphaFoldDB" id="A0A0R2MB36"/>
<proteinExistence type="inferred from homology"/>